<dbReference type="InterPro" id="IPR058792">
    <property type="entry name" value="Beta-barrel_RND_2"/>
</dbReference>
<dbReference type="InterPro" id="IPR051909">
    <property type="entry name" value="MFP_Cation_Efflux"/>
</dbReference>
<dbReference type="NCBIfam" id="TIGR01730">
    <property type="entry name" value="RND_mfp"/>
    <property type="match status" value="1"/>
</dbReference>
<feature type="domain" description="CzcB-like barrel-sandwich hybrid" evidence="6">
    <location>
        <begin position="108"/>
        <end position="249"/>
    </location>
</feature>
<dbReference type="InterPro" id="IPR006143">
    <property type="entry name" value="RND_pump_MFP"/>
</dbReference>
<name>A0ABV7PD39_9BURK</name>
<dbReference type="Pfam" id="PF25893">
    <property type="entry name" value="HH_CzcB"/>
    <property type="match status" value="1"/>
</dbReference>
<keyword evidence="2" id="KW-0813">Transport</keyword>
<dbReference type="Proteomes" id="UP001595665">
    <property type="component" value="Unassembled WGS sequence"/>
</dbReference>
<dbReference type="Gene3D" id="1.10.287.470">
    <property type="entry name" value="Helix hairpin bin"/>
    <property type="match status" value="1"/>
</dbReference>
<dbReference type="SUPFAM" id="SSF111369">
    <property type="entry name" value="HlyD-like secretion proteins"/>
    <property type="match status" value="1"/>
</dbReference>
<evidence type="ECO:0000256" key="1">
    <source>
        <dbReference type="ARBA" id="ARBA00009477"/>
    </source>
</evidence>
<evidence type="ECO:0000256" key="3">
    <source>
        <dbReference type="SAM" id="MobiDB-lite"/>
    </source>
</evidence>
<evidence type="ECO:0000256" key="2">
    <source>
        <dbReference type="ARBA" id="ARBA00022448"/>
    </source>
</evidence>
<evidence type="ECO:0000259" key="5">
    <source>
        <dbReference type="Pfam" id="PF25954"/>
    </source>
</evidence>
<dbReference type="Pfam" id="PF25975">
    <property type="entry name" value="CzcB_C"/>
    <property type="match status" value="1"/>
</dbReference>
<dbReference type="InterPro" id="IPR058647">
    <property type="entry name" value="BSH_CzcB-like"/>
</dbReference>
<accession>A0ABV7PD39</accession>
<evidence type="ECO:0000313" key="8">
    <source>
        <dbReference type="EMBL" id="MFC3457061.1"/>
    </source>
</evidence>
<dbReference type="Gene3D" id="2.40.30.170">
    <property type="match status" value="1"/>
</dbReference>
<organism evidence="8 9">
    <name type="scientific">Massilia haematophila</name>
    <dbReference type="NCBI Taxonomy" id="457923"/>
    <lineage>
        <taxon>Bacteria</taxon>
        <taxon>Pseudomonadati</taxon>
        <taxon>Pseudomonadota</taxon>
        <taxon>Betaproteobacteria</taxon>
        <taxon>Burkholderiales</taxon>
        <taxon>Oxalobacteraceae</taxon>
        <taxon>Telluria group</taxon>
        <taxon>Massilia</taxon>
    </lineage>
</organism>
<comment type="caution">
    <text evidence="8">The sequence shown here is derived from an EMBL/GenBank/DDBJ whole genome shotgun (WGS) entry which is preliminary data.</text>
</comment>
<comment type="similarity">
    <text evidence="1">Belongs to the membrane fusion protein (MFP) (TC 8.A.1) family.</text>
</comment>
<feature type="compositionally biased region" description="Basic and acidic residues" evidence="3">
    <location>
        <begin position="34"/>
        <end position="57"/>
    </location>
</feature>
<reference evidence="9" key="1">
    <citation type="journal article" date="2019" name="Int. J. Syst. Evol. Microbiol.">
        <title>The Global Catalogue of Microorganisms (GCM) 10K type strain sequencing project: providing services to taxonomists for standard genome sequencing and annotation.</title>
        <authorList>
            <consortium name="The Broad Institute Genomics Platform"/>
            <consortium name="The Broad Institute Genome Sequencing Center for Infectious Disease"/>
            <person name="Wu L."/>
            <person name="Ma J."/>
        </authorList>
    </citation>
    <scope>NUCLEOTIDE SEQUENCE [LARGE SCALE GENOMIC DNA]</scope>
    <source>
        <strain evidence="9">CCM 7480</strain>
    </source>
</reference>
<dbReference type="PANTHER" id="PTHR30097:SF4">
    <property type="entry name" value="SLR6042 PROTEIN"/>
    <property type="match status" value="1"/>
</dbReference>
<feature type="domain" description="CzcB-like alpha-helical hairpin" evidence="4">
    <location>
        <begin position="146"/>
        <end position="204"/>
    </location>
</feature>
<dbReference type="Pfam" id="PF25954">
    <property type="entry name" value="Beta-barrel_RND_2"/>
    <property type="match status" value="1"/>
</dbReference>
<dbReference type="Gene3D" id="2.40.420.20">
    <property type="match status" value="1"/>
</dbReference>
<protein>
    <submittedName>
        <fullName evidence="8">Efflux RND transporter periplasmic adaptor subunit</fullName>
    </submittedName>
</protein>
<evidence type="ECO:0000259" key="4">
    <source>
        <dbReference type="Pfam" id="PF25893"/>
    </source>
</evidence>
<dbReference type="EMBL" id="JBHRVV010000001">
    <property type="protein sequence ID" value="MFC3457061.1"/>
    <property type="molecule type" value="Genomic_DNA"/>
</dbReference>
<feature type="domain" description="CzcB-like C-terminal circularly permuted SH3-like" evidence="7">
    <location>
        <begin position="334"/>
        <end position="394"/>
    </location>
</feature>
<gene>
    <name evidence="8" type="ORF">ACFOPH_02185</name>
</gene>
<dbReference type="PANTHER" id="PTHR30097">
    <property type="entry name" value="CATION EFFLUX SYSTEM PROTEIN CUSB"/>
    <property type="match status" value="1"/>
</dbReference>
<dbReference type="Gene3D" id="2.40.50.100">
    <property type="match status" value="1"/>
</dbReference>
<dbReference type="Pfam" id="PF25973">
    <property type="entry name" value="BSH_CzcB"/>
    <property type="match status" value="1"/>
</dbReference>
<evidence type="ECO:0000313" key="9">
    <source>
        <dbReference type="Proteomes" id="UP001595665"/>
    </source>
</evidence>
<evidence type="ECO:0000259" key="7">
    <source>
        <dbReference type="Pfam" id="PF25975"/>
    </source>
</evidence>
<sequence length="406" mass="41971">MNRKQMIWIALMCAIAAILAALLLWRQPAAPAGGEKEGRANHSAHQDSHGHDDRHPEPQAGAGEDEDIAMSAAQLRANGIALDQAGPARIREHLHLPAQVKVNAERSVALAAPAPGIVESVPVSVGSAVKKGQALAVVRSPAVAGWRADHAGARSRLALARSVYERERSLWEQGISARQDMEAAQAALKEAEIATGAAAQRLAALGIAAHDGVSSSVAVRAPFDGVVVDKPAVAGQAVAETASLLTVADLSQVWIEAAVPGASLAQVMPGMPAQVSIAAQPGELAGSVSFVGPVLGEATRMATARVTLPNPGLRLRPGMLATVDILGEEAQVPVTVASDAIQLVHERSVVFVRTAHGFQARQVTPGRTDGKRTEILKGLEAGTAYASSGGFLLKAELGKGEAEHAH</sequence>
<feature type="region of interest" description="Disordered" evidence="3">
    <location>
        <begin position="31"/>
        <end position="63"/>
    </location>
</feature>
<dbReference type="InterPro" id="IPR058649">
    <property type="entry name" value="CzcB_C"/>
</dbReference>
<feature type="domain" description="CusB-like beta-barrel" evidence="5">
    <location>
        <begin position="252"/>
        <end position="326"/>
    </location>
</feature>
<dbReference type="RefSeq" id="WP_379733178.1">
    <property type="nucleotide sequence ID" value="NZ_JBHRVV010000001.1"/>
</dbReference>
<proteinExistence type="inferred from homology"/>
<evidence type="ECO:0000259" key="6">
    <source>
        <dbReference type="Pfam" id="PF25973"/>
    </source>
</evidence>
<keyword evidence="9" id="KW-1185">Reference proteome</keyword>
<dbReference type="InterPro" id="IPR058648">
    <property type="entry name" value="HH_CzcB-like"/>
</dbReference>